<dbReference type="AlphaFoldDB" id="A0A078S4W7"/>
<evidence type="ECO:0000313" key="1">
    <source>
        <dbReference type="EMBL" id="KDS55066.1"/>
    </source>
</evidence>
<comment type="caution">
    <text evidence="2">The sequence shown here is derived from an EMBL/GenBank/DDBJ whole genome shotgun (WGS) entry which is preliminary data.</text>
</comment>
<proteinExistence type="predicted"/>
<evidence type="ECO:0000313" key="3">
    <source>
        <dbReference type="Proteomes" id="UP000028013"/>
    </source>
</evidence>
<name>A0A078S4W7_BACUN</name>
<dbReference type="EMBL" id="JNHN01000118">
    <property type="protein sequence ID" value="KDS55066.1"/>
    <property type="molecule type" value="Genomic_DNA"/>
</dbReference>
<dbReference type="PATRIC" id="fig|1339349.3.peg.1019"/>
<dbReference type="EMBL" id="JNHN01000105">
    <property type="protein sequence ID" value="KDS56283.1"/>
    <property type="molecule type" value="Genomic_DNA"/>
</dbReference>
<accession>A0A078S4W7</accession>
<protein>
    <submittedName>
        <fullName evidence="2">Uncharacterized protein</fullName>
    </submittedName>
</protein>
<evidence type="ECO:0000313" key="2">
    <source>
        <dbReference type="EMBL" id="KDS56283.1"/>
    </source>
</evidence>
<reference evidence="2 3" key="1">
    <citation type="submission" date="2014-04" db="EMBL/GenBank/DDBJ databases">
        <authorList>
            <person name="Sears C."/>
            <person name="Carroll K."/>
            <person name="Sack B.R."/>
            <person name="Qadri F."/>
            <person name="Myers L.L."/>
            <person name="Chung G.-T."/>
            <person name="Escheverria P."/>
            <person name="Fraser C.M."/>
            <person name="Sadzewicz L."/>
            <person name="Shefchek K.A."/>
            <person name="Tallon L."/>
            <person name="Das S.P."/>
            <person name="Daugherty S."/>
            <person name="Mongodin E.F."/>
        </authorList>
    </citation>
    <scope>NUCLEOTIDE SEQUENCE [LARGE SCALE GENOMIC DNA]</scope>
    <source>
        <strain evidence="2 3">3978 T3 ii</strain>
    </source>
</reference>
<gene>
    <name evidence="2" type="ORF">M094_4140</name>
    <name evidence="1" type="ORF">M094_4231</name>
</gene>
<sequence length="44" mass="5435">MTYWWNEIGDRISLFNLADICPKAWVFYPKTWDRKTKPWEEVIS</sequence>
<organism evidence="2 3">
    <name type="scientific">Bacteroides uniformis str. 3978 T3 ii</name>
    <dbReference type="NCBI Taxonomy" id="1339349"/>
    <lineage>
        <taxon>Bacteria</taxon>
        <taxon>Pseudomonadati</taxon>
        <taxon>Bacteroidota</taxon>
        <taxon>Bacteroidia</taxon>
        <taxon>Bacteroidales</taxon>
        <taxon>Bacteroidaceae</taxon>
        <taxon>Bacteroides</taxon>
    </lineage>
</organism>
<dbReference type="Proteomes" id="UP000028013">
    <property type="component" value="Unassembled WGS sequence"/>
</dbReference>